<evidence type="ECO:0000256" key="1">
    <source>
        <dbReference type="SAM" id="SignalP"/>
    </source>
</evidence>
<comment type="caution">
    <text evidence="2">The sequence shown here is derived from an EMBL/GenBank/DDBJ whole genome shotgun (WGS) entry which is preliminary data.</text>
</comment>
<accession>A0ABR7IL78</accession>
<evidence type="ECO:0000313" key="3">
    <source>
        <dbReference type="Proteomes" id="UP000649826"/>
    </source>
</evidence>
<gene>
    <name evidence="2" type="ORF">H8Z82_14210</name>
</gene>
<proteinExistence type="predicted"/>
<keyword evidence="1" id="KW-0732">Signal</keyword>
<organism evidence="2 3">
    <name type="scientific">Blautia difficilis</name>
    <dbReference type="NCBI Taxonomy" id="2763027"/>
    <lineage>
        <taxon>Bacteria</taxon>
        <taxon>Bacillati</taxon>
        <taxon>Bacillota</taxon>
        <taxon>Clostridia</taxon>
        <taxon>Lachnospirales</taxon>
        <taxon>Lachnospiraceae</taxon>
        <taxon>Blautia</taxon>
    </lineage>
</organism>
<dbReference type="Proteomes" id="UP000649826">
    <property type="component" value="Unassembled WGS sequence"/>
</dbReference>
<dbReference type="RefSeq" id="WP_186995467.1">
    <property type="nucleotide sequence ID" value="NZ_JACOQG010000029.1"/>
</dbReference>
<evidence type="ECO:0000313" key="2">
    <source>
        <dbReference type="EMBL" id="MBC5780780.1"/>
    </source>
</evidence>
<dbReference type="EMBL" id="JACOQG010000029">
    <property type="protein sequence ID" value="MBC5780780.1"/>
    <property type="molecule type" value="Genomic_DNA"/>
</dbReference>
<reference evidence="2 3" key="1">
    <citation type="submission" date="2020-08" db="EMBL/GenBank/DDBJ databases">
        <title>Genome public.</title>
        <authorList>
            <person name="Liu C."/>
            <person name="Sun Q."/>
        </authorList>
    </citation>
    <scope>NUCLEOTIDE SEQUENCE [LARGE SCALE GENOMIC DNA]</scope>
    <source>
        <strain evidence="2 3">M29</strain>
    </source>
</reference>
<protein>
    <recommendedName>
        <fullName evidence="4">Leucine-rich repeat domain-containing protein</fullName>
    </recommendedName>
</protein>
<feature type="signal peptide" evidence="1">
    <location>
        <begin position="1"/>
        <end position="19"/>
    </location>
</feature>
<sequence length="101" mass="10433">MRKKQIAVLLAALLCVSTAVEGTAVMGAKFSSGEEDIVVPAGLNAFAGSISGVKNIHFGKGCRSFTGISAKAVIKVPAAKLSAYQKLLKGRGQKNSVKITK</sequence>
<name>A0ABR7IL78_9FIRM</name>
<feature type="chain" id="PRO_5047012880" description="Leucine-rich repeat domain-containing protein" evidence="1">
    <location>
        <begin position="20"/>
        <end position="101"/>
    </location>
</feature>
<evidence type="ECO:0008006" key="4">
    <source>
        <dbReference type="Google" id="ProtNLM"/>
    </source>
</evidence>
<keyword evidence="3" id="KW-1185">Reference proteome</keyword>